<dbReference type="GO" id="GO:0006397">
    <property type="term" value="P:mRNA processing"/>
    <property type="evidence" value="ECO:0007669"/>
    <property type="project" value="InterPro"/>
</dbReference>
<reference evidence="6" key="1">
    <citation type="submission" date="2023-07" db="EMBL/GenBank/DDBJ databases">
        <authorList>
            <consortium name="CYATHOMIX"/>
        </authorList>
    </citation>
    <scope>NUCLEOTIDE SEQUENCE</scope>
    <source>
        <strain evidence="6">N/A</strain>
    </source>
</reference>
<dbReference type="CDD" id="cd12693">
    <property type="entry name" value="RRM2_PTBP1_like"/>
    <property type="match status" value="1"/>
</dbReference>
<dbReference type="GO" id="GO:0005634">
    <property type="term" value="C:nucleus"/>
    <property type="evidence" value="ECO:0007669"/>
    <property type="project" value="InterPro"/>
</dbReference>
<dbReference type="InterPro" id="IPR055204">
    <property type="entry name" value="HNRNPL_RRM"/>
</dbReference>
<evidence type="ECO:0000256" key="3">
    <source>
        <dbReference type="ARBA" id="ARBA00022884"/>
    </source>
</evidence>
<dbReference type="CDD" id="cd12421">
    <property type="entry name" value="RRM1_PTBP1_hnRNPL_like"/>
    <property type="match status" value="1"/>
</dbReference>
<dbReference type="InterPro" id="IPR021790">
    <property type="entry name" value="PTBP1-like_RRM2"/>
</dbReference>
<comment type="caution">
    <text evidence="6">The sequence shown here is derived from an EMBL/GenBank/DDBJ whole genome shotgun (WGS) entry which is preliminary data.</text>
</comment>
<dbReference type="InterPro" id="IPR035979">
    <property type="entry name" value="RBD_domain_sf"/>
</dbReference>
<evidence type="ECO:0000256" key="2">
    <source>
        <dbReference type="ARBA" id="ARBA00022737"/>
    </source>
</evidence>
<dbReference type="SMART" id="SM00360">
    <property type="entry name" value="RRM"/>
    <property type="match status" value="4"/>
</dbReference>
<dbReference type="GO" id="GO:0003723">
    <property type="term" value="F:RNA binding"/>
    <property type="evidence" value="ECO:0007669"/>
    <property type="project" value="UniProtKB-UniRule"/>
</dbReference>
<proteinExistence type="predicted"/>
<accession>A0AA36MD80</accession>
<keyword evidence="3 4" id="KW-0694">RNA-binding</keyword>
<dbReference type="CDD" id="cd12425">
    <property type="entry name" value="RRM4_PTBP1_like"/>
    <property type="match status" value="1"/>
</dbReference>
<dbReference type="Proteomes" id="UP001176961">
    <property type="component" value="Unassembled WGS sequence"/>
</dbReference>
<dbReference type="InterPro" id="IPR006536">
    <property type="entry name" value="HnRNP-L/PTB"/>
</dbReference>
<sequence>MSKRGPEELLSSIHGTILAPVMTVDSEPKKAKLDPTALYTQYISQMNGLTTAQLLAGQPLAQIASAPNTHCTATSSSTPRSRVVHIRNIPPDMVDVELIQLCVPYGPLSNYMMLKGKSQAFVEYEDEHSAVGFVTSMNAVPIQIRGRTIFAQYSTHQELRLDKNRSSQETGADGLPISNGSSISTLDISGGTQQAPNSVLRVIIENMIYPVTLDVLHTLFSRYGKVLRIITFNKNNTFQALVQISEANAAQLAKQNLENQNVYNGCCTLRIDYSKLSTLNVKYNNDKSRDYTNPNLPSGEISLEQQLGLGIPGLQSLLPTASPYSFAFGANPATTFIPPTLGADATALSQYLPSLGALSGAVGGLTPSSLTSLRFPVNILSITSVVLVSNLDENKVSPDALFTLFGVYGDVVRVKILYNKKDNALIQYSEPQQAQLAMQHLDKIRWHDRVIRVAPSKHNNVQLPKEGQPDAGLTRDYSHSPLHRFKKPGSKNYMNIYPPSCTLHLSNIPPNISEETLTEAFEQNGFQVKAFKFFPKDHKMALCQLEDVETAIDALIAMHNHKLAENAHLRVSFSKSGI</sequence>
<dbReference type="Pfam" id="PF11835">
    <property type="entry name" value="RRM_8"/>
    <property type="match status" value="1"/>
</dbReference>
<evidence type="ECO:0000259" key="5">
    <source>
        <dbReference type="PROSITE" id="PS50102"/>
    </source>
</evidence>
<evidence type="ECO:0000256" key="1">
    <source>
        <dbReference type="ARBA" id="ARBA00022553"/>
    </source>
</evidence>
<feature type="domain" description="RRM" evidence="5">
    <location>
        <begin position="200"/>
        <end position="276"/>
    </location>
</feature>
<feature type="domain" description="RRM" evidence="5">
    <location>
        <begin position="82"/>
        <end position="156"/>
    </location>
</feature>
<dbReference type="Pfam" id="PF13893">
    <property type="entry name" value="RRM_5"/>
    <property type="match status" value="1"/>
</dbReference>
<evidence type="ECO:0000313" key="7">
    <source>
        <dbReference type="Proteomes" id="UP001176961"/>
    </source>
</evidence>
<dbReference type="AlphaFoldDB" id="A0AA36MD80"/>
<organism evidence="6 7">
    <name type="scientific">Cylicocyclus nassatus</name>
    <name type="common">Nematode worm</name>
    <dbReference type="NCBI Taxonomy" id="53992"/>
    <lineage>
        <taxon>Eukaryota</taxon>
        <taxon>Metazoa</taxon>
        <taxon>Ecdysozoa</taxon>
        <taxon>Nematoda</taxon>
        <taxon>Chromadorea</taxon>
        <taxon>Rhabditida</taxon>
        <taxon>Rhabditina</taxon>
        <taxon>Rhabditomorpha</taxon>
        <taxon>Strongyloidea</taxon>
        <taxon>Strongylidae</taxon>
        <taxon>Cylicocyclus</taxon>
    </lineage>
</organism>
<keyword evidence="2" id="KW-0677">Repeat</keyword>
<dbReference type="CDD" id="cd12423">
    <property type="entry name" value="RRM3_PTBP1_like"/>
    <property type="match status" value="1"/>
</dbReference>
<dbReference type="SUPFAM" id="SSF54928">
    <property type="entry name" value="RNA-binding domain, RBD"/>
    <property type="match status" value="4"/>
</dbReference>
<feature type="domain" description="RRM" evidence="5">
    <location>
        <begin position="501"/>
        <end position="576"/>
    </location>
</feature>
<dbReference type="NCBIfam" id="TIGR01649">
    <property type="entry name" value="hnRNP-L_PTB"/>
    <property type="match status" value="1"/>
</dbReference>
<gene>
    <name evidence="6" type="ORF">CYNAS_LOCUS17225</name>
</gene>
<dbReference type="FunFam" id="3.30.70.330:FF:000341">
    <property type="entry name" value="Hephaestus, isoform C"/>
    <property type="match status" value="1"/>
</dbReference>
<dbReference type="InterPro" id="IPR000504">
    <property type="entry name" value="RRM_dom"/>
</dbReference>
<dbReference type="EMBL" id="CATQJL010000316">
    <property type="protein sequence ID" value="CAJ0605242.1"/>
    <property type="molecule type" value="Genomic_DNA"/>
</dbReference>
<dbReference type="PANTHER" id="PTHR15592">
    <property type="entry name" value="MATRIN 3/NUCLEAR PROTEIN 220-RELATED"/>
    <property type="match status" value="1"/>
</dbReference>
<feature type="domain" description="RRM" evidence="5">
    <location>
        <begin position="384"/>
        <end position="458"/>
    </location>
</feature>
<keyword evidence="1" id="KW-0597">Phosphoprotein</keyword>
<dbReference type="Pfam" id="PF00076">
    <property type="entry name" value="RRM_1"/>
    <property type="match status" value="1"/>
</dbReference>
<dbReference type="InterPro" id="IPR012677">
    <property type="entry name" value="Nucleotide-bd_a/b_plait_sf"/>
</dbReference>
<dbReference type="PROSITE" id="PS50102">
    <property type="entry name" value="RRM"/>
    <property type="match status" value="4"/>
</dbReference>
<dbReference type="Pfam" id="PF22976">
    <property type="entry name" value="RRM_10"/>
    <property type="match status" value="1"/>
</dbReference>
<name>A0AA36MD80_CYLNA</name>
<keyword evidence="7" id="KW-1185">Reference proteome</keyword>
<evidence type="ECO:0000256" key="4">
    <source>
        <dbReference type="PROSITE-ProRule" id="PRU00176"/>
    </source>
</evidence>
<dbReference type="Gene3D" id="3.30.70.330">
    <property type="match status" value="4"/>
</dbReference>
<protein>
    <recommendedName>
        <fullName evidence="5">RRM domain-containing protein</fullName>
    </recommendedName>
</protein>
<evidence type="ECO:0000313" key="6">
    <source>
        <dbReference type="EMBL" id="CAJ0605242.1"/>
    </source>
</evidence>